<keyword evidence="2" id="KW-1185">Reference proteome</keyword>
<accession>A0A6G1L9L4</accession>
<reference evidence="1" key="1">
    <citation type="journal article" date="2020" name="Stud. Mycol.">
        <title>101 Dothideomycetes genomes: a test case for predicting lifestyles and emergence of pathogens.</title>
        <authorList>
            <person name="Haridas S."/>
            <person name="Albert R."/>
            <person name="Binder M."/>
            <person name="Bloem J."/>
            <person name="Labutti K."/>
            <person name="Salamov A."/>
            <person name="Andreopoulos B."/>
            <person name="Baker S."/>
            <person name="Barry K."/>
            <person name="Bills G."/>
            <person name="Bluhm B."/>
            <person name="Cannon C."/>
            <person name="Castanera R."/>
            <person name="Culley D."/>
            <person name="Daum C."/>
            <person name="Ezra D."/>
            <person name="Gonzalez J."/>
            <person name="Henrissat B."/>
            <person name="Kuo A."/>
            <person name="Liang C."/>
            <person name="Lipzen A."/>
            <person name="Lutzoni F."/>
            <person name="Magnuson J."/>
            <person name="Mondo S."/>
            <person name="Nolan M."/>
            <person name="Ohm R."/>
            <person name="Pangilinan J."/>
            <person name="Park H.-J."/>
            <person name="Ramirez L."/>
            <person name="Alfaro M."/>
            <person name="Sun H."/>
            <person name="Tritt A."/>
            <person name="Yoshinaga Y."/>
            <person name="Zwiers L.-H."/>
            <person name="Turgeon B."/>
            <person name="Goodwin S."/>
            <person name="Spatafora J."/>
            <person name="Crous P."/>
            <person name="Grigoriev I."/>
        </authorList>
    </citation>
    <scope>NUCLEOTIDE SEQUENCE</scope>
    <source>
        <strain evidence="1">CBS 116005</strain>
    </source>
</reference>
<sequence length="51" mass="6129">MWRRQRRSGLFAEKRGYRILGRLNPKLRNKVLRCRRIEVLIRALPLPCPTA</sequence>
<protein>
    <submittedName>
        <fullName evidence="1">Uncharacterized protein</fullName>
    </submittedName>
</protein>
<evidence type="ECO:0000313" key="1">
    <source>
        <dbReference type="EMBL" id="KAF2769259.1"/>
    </source>
</evidence>
<name>A0A6G1L9L4_9PEZI</name>
<proteinExistence type="predicted"/>
<organism evidence="1 2">
    <name type="scientific">Teratosphaeria nubilosa</name>
    <dbReference type="NCBI Taxonomy" id="161662"/>
    <lineage>
        <taxon>Eukaryota</taxon>
        <taxon>Fungi</taxon>
        <taxon>Dikarya</taxon>
        <taxon>Ascomycota</taxon>
        <taxon>Pezizomycotina</taxon>
        <taxon>Dothideomycetes</taxon>
        <taxon>Dothideomycetidae</taxon>
        <taxon>Mycosphaerellales</taxon>
        <taxon>Teratosphaeriaceae</taxon>
        <taxon>Teratosphaeria</taxon>
    </lineage>
</organism>
<dbReference type="AlphaFoldDB" id="A0A6G1L9L4"/>
<dbReference type="EMBL" id="ML995835">
    <property type="protein sequence ID" value="KAF2769259.1"/>
    <property type="molecule type" value="Genomic_DNA"/>
</dbReference>
<evidence type="ECO:0000313" key="2">
    <source>
        <dbReference type="Proteomes" id="UP000799436"/>
    </source>
</evidence>
<dbReference type="Proteomes" id="UP000799436">
    <property type="component" value="Unassembled WGS sequence"/>
</dbReference>
<gene>
    <name evidence="1" type="ORF">EJ03DRAFT_327533</name>
</gene>